<keyword evidence="4 6" id="KW-0443">Lipid metabolism</keyword>
<keyword evidence="5" id="KW-0472">Membrane</keyword>
<feature type="chain" id="PRO_5003993694" description="PNPLA domain-containing protein" evidence="7">
    <location>
        <begin position="27"/>
        <end position="763"/>
    </location>
</feature>
<protein>
    <recommendedName>
        <fullName evidence="8">PNPLA domain-containing protein</fullName>
    </recommendedName>
</protein>
<dbReference type="RefSeq" id="WP_007463283.1">
    <property type="nucleotide sequence ID" value="NZ_AMZO01000006.1"/>
</dbReference>
<evidence type="ECO:0000256" key="6">
    <source>
        <dbReference type="PROSITE-ProRule" id="PRU01161"/>
    </source>
</evidence>
<gene>
    <name evidence="9" type="ORF">C942_04247</name>
</gene>
<evidence type="ECO:0000256" key="1">
    <source>
        <dbReference type="ARBA" id="ARBA00004370"/>
    </source>
</evidence>
<dbReference type="InterPro" id="IPR010827">
    <property type="entry name" value="BamA/TamA_POTRA"/>
</dbReference>
<dbReference type="Pfam" id="PF01734">
    <property type="entry name" value="Patatin"/>
    <property type="match status" value="1"/>
</dbReference>
<evidence type="ECO:0000313" key="9">
    <source>
        <dbReference type="EMBL" id="ELR66549.1"/>
    </source>
</evidence>
<reference evidence="9 10" key="1">
    <citation type="submission" date="2012-12" db="EMBL/GenBank/DDBJ databases">
        <title>Genome Assembly of Photobacterium sp. AK15.</title>
        <authorList>
            <person name="Khatri I."/>
            <person name="Vaidya B."/>
            <person name="Srinivas T.N.R."/>
            <person name="Subramanian S."/>
            <person name="Pinnaka A."/>
        </authorList>
    </citation>
    <scope>NUCLEOTIDE SEQUENCE [LARGE SCALE GENOMIC DNA]</scope>
    <source>
        <strain evidence="9 10">AK15</strain>
    </source>
</reference>
<name>L8JGA4_9GAMM</name>
<keyword evidence="3 6" id="KW-0442">Lipid degradation</keyword>
<keyword evidence="2 6" id="KW-0378">Hydrolase</keyword>
<keyword evidence="10" id="KW-1185">Reference proteome</keyword>
<dbReference type="CDD" id="cd07205">
    <property type="entry name" value="Pat_PNPLA6_PNPLA7_NTE1_like"/>
    <property type="match status" value="1"/>
</dbReference>
<dbReference type="PANTHER" id="PTHR14226:SF29">
    <property type="entry name" value="NEUROPATHY TARGET ESTERASE SWS"/>
    <property type="match status" value="1"/>
</dbReference>
<dbReference type="Proteomes" id="UP000011134">
    <property type="component" value="Unassembled WGS sequence"/>
</dbReference>
<dbReference type="InterPro" id="IPR016035">
    <property type="entry name" value="Acyl_Trfase/lysoPLipase"/>
</dbReference>
<organism evidence="9 10">
    <name type="scientific">Photobacterium marinum</name>
    <dbReference type="NCBI Taxonomy" id="1056511"/>
    <lineage>
        <taxon>Bacteria</taxon>
        <taxon>Pseudomonadati</taxon>
        <taxon>Pseudomonadota</taxon>
        <taxon>Gammaproteobacteria</taxon>
        <taxon>Vibrionales</taxon>
        <taxon>Vibrionaceae</taxon>
        <taxon>Photobacterium</taxon>
    </lineage>
</organism>
<dbReference type="Pfam" id="PF07244">
    <property type="entry name" value="POTRA"/>
    <property type="match status" value="1"/>
</dbReference>
<dbReference type="Gene3D" id="3.10.20.310">
    <property type="entry name" value="membrane protein fhac"/>
    <property type="match status" value="1"/>
</dbReference>
<dbReference type="Pfam" id="PF01103">
    <property type="entry name" value="Omp85"/>
    <property type="match status" value="1"/>
</dbReference>
<evidence type="ECO:0000256" key="5">
    <source>
        <dbReference type="ARBA" id="ARBA00023136"/>
    </source>
</evidence>
<dbReference type="InterPro" id="IPR050301">
    <property type="entry name" value="NTE"/>
</dbReference>
<keyword evidence="7" id="KW-0732">Signal</keyword>
<feature type="short sequence motif" description="GXGXXG" evidence="6">
    <location>
        <begin position="46"/>
        <end position="51"/>
    </location>
</feature>
<accession>L8JGA4</accession>
<feature type="active site" description="Nucleophile" evidence="6">
    <location>
        <position position="75"/>
    </location>
</feature>
<evidence type="ECO:0000259" key="8">
    <source>
        <dbReference type="PROSITE" id="PS51635"/>
    </source>
</evidence>
<dbReference type="Gene3D" id="3.40.1090.10">
    <property type="entry name" value="Cytosolic phospholipase A2 catalytic domain"/>
    <property type="match status" value="2"/>
</dbReference>
<dbReference type="InterPro" id="IPR002641">
    <property type="entry name" value="PNPLA_dom"/>
</dbReference>
<evidence type="ECO:0000256" key="2">
    <source>
        <dbReference type="ARBA" id="ARBA00022801"/>
    </source>
</evidence>
<dbReference type="AlphaFoldDB" id="L8JGA4"/>
<dbReference type="PROSITE" id="PS51635">
    <property type="entry name" value="PNPLA"/>
    <property type="match status" value="1"/>
</dbReference>
<dbReference type="PANTHER" id="PTHR14226">
    <property type="entry name" value="NEUROPATHY TARGET ESTERASE/SWISS CHEESE D.MELANOGASTER"/>
    <property type="match status" value="1"/>
</dbReference>
<evidence type="ECO:0000256" key="3">
    <source>
        <dbReference type="ARBA" id="ARBA00022963"/>
    </source>
</evidence>
<dbReference type="Gene3D" id="2.40.160.50">
    <property type="entry name" value="membrane protein fhac: a member of the omp85/tpsb transporter family"/>
    <property type="match status" value="1"/>
</dbReference>
<feature type="signal peptide" evidence="7">
    <location>
        <begin position="1"/>
        <end position="26"/>
    </location>
</feature>
<feature type="short sequence motif" description="GXSXG" evidence="6">
    <location>
        <begin position="73"/>
        <end position="77"/>
    </location>
</feature>
<feature type="domain" description="PNPLA" evidence="8">
    <location>
        <begin position="42"/>
        <end position="235"/>
    </location>
</feature>
<dbReference type="GO" id="GO:0016042">
    <property type="term" value="P:lipid catabolic process"/>
    <property type="evidence" value="ECO:0007669"/>
    <property type="project" value="UniProtKB-UniRule"/>
</dbReference>
<evidence type="ECO:0000256" key="4">
    <source>
        <dbReference type="ARBA" id="ARBA00023098"/>
    </source>
</evidence>
<comment type="subcellular location">
    <subcellularLocation>
        <location evidence="1">Membrane</location>
    </subcellularLocation>
</comment>
<feature type="short sequence motif" description="DGA/G" evidence="6">
    <location>
        <begin position="222"/>
        <end position="224"/>
    </location>
</feature>
<dbReference type="OrthoDB" id="5290098at2"/>
<dbReference type="InterPro" id="IPR000184">
    <property type="entry name" value="Bac_surfAg_D15"/>
</dbReference>
<evidence type="ECO:0000313" key="10">
    <source>
        <dbReference type="Proteomes" id="UP000011134"/>
    </source>
</evidence>
<dbReference type="SUPFAM" id="SSF52151">
    <property type="entry name" value="FabD/lysophospholipase-like"/>
    <property type="match status" value="1"/>
</dbReference>
<sequence length="763" mass="84928">MRLAGRFALRLICAVLLLAGPIVSSAQETSGSDELQRKKIGLVLSGGGAKGAAHIGVLAVLEENRIPVDVITGTSMGAYVGGMYAMGLSADEVMTRTLAADWRSGYEDRASRNDLNLRRKKQSDNYQIYADIGLDIDGQFRDKPGAFQGQGMAVLLRGLTENLPEMASFDQLAIPYRAMATDIAQVQPVAIDKGHLATAMQASMTVPGALKPVRWHQHLLVDGGVVNNMPVDAAQRLGADVIIAVDLRDALFGENELNSALNIIAQLTTFMTNSSADLQKALMKPGDVYLQPDVAFMLAPDFDKMGLAYNAGRKAALDALPQLRRYQISEPAYQDYLKNKYDRRSQVVANNAYFIDRIELENNTRRTDFALITMLDLKVGRVISNEELEAAVNRLNAQDIFARITYRIKQLDDENILALEVNEKSWGPGYLNFKFAFEDDFANRSDFSFGAQYIYTDLTEKGGEWQFEWLLGSWKEVKTEFYFPLDYRKQFYTSLGLGWNREVREFTLNEEQSAEIGRSGVNVIDTEYENYHTFAEVGWNLKPWIGIAAGYRGLSGQVTEINAEDSQDYSSHGPYLAFVYDDLNSYYFPTEGWLFEAELGIGMNRSQLNNGETLSEDNIYYEVKLAKPFTYERHSLLVNAKGGGSDSEELIPIYVQDLGGLFNLSGFHRFELNGHYRVFGSLIYRYRLLDNNFGAFSAPVYIGASIERGGVWDDSSDISWQSSIGAASIYVAVDSPLGPLYFAYGQAEAGENSVYLSVGSAFN</sequence>
<dbReference type="GO" id="GO:0019867">
    <property type="term" value="C:outer membrane"/>
    <property type="evidence" value="ECO:0007669"/>
    <property type="project" value="InterPro"/>
</dbReference>
<evidence type="ECO:0000256" key="7">
    <source>
        <dbReference type="SAM" id="SignalP"/>
    </source>
</evidence>
<proteinExistence type="predicted"/>
<dbReference type="PATRIC" id="fig|1056511.3.peg.1077"/>
<dbReference type="EMBL" id="AMZO01000006">
    <property type="protein sequence ID" value="ELR66549.1"/>
    <property type="molecule type" value="Genomic_DNA"/>
</dbReference>
<comment type="caution">
    <text evidence="9">The sequence shown here is derived from an EMBL/GenBank/DDBJ whole genome shotgun (WGS) entry which is preliminary data.</text>
</comment>
<dbReference type="GO" id="GO:0016787">
    <property type="term" value="F:hydrolase activity"/>
    <property type="evidence" value="ECO:0007669"/>
    <property type="project" value="UniProtKB-UniRule"/>
</dbReference>
<feature type="active site" description="Proton acceptor" evidence="6">
    <location>
        <position position="222"/>
    </location>
</feature>